<dbReference type="AlphaFoldDB" id="A0A835C6W3"/>
<dbReference type="Proteomes" id="UP000636709">
    <property type="component" value="Unassembled WGS sequence"/>
</dbReference>
<accession>A0A835C6W3</accession>
<keyword evidence="2" id="KW-1185">Reference proteome</keyword>
<name>A0A835C6W3_9POAL</name>
<comment type="caution">
    <text evidence="1">The sequence shown here is derived from an EMBL/GenBank/DDBJ whole genome shotgun (WGS) entry which is preliminary data.</text>
</comment>
<dbReference type="EMBL" id="JACEFO010001700">
    <property type="protein sequence ID" value="KAF8719547.1"/>
    <property type="molecule type" value="Genomic_DNA"/>
</dbReference>
<gene>
    <name evidence="1" type="ORF">HU200_024278</name>
</gene>
<dbReference type="OrthoDB" id="681034at2759"/>
<evidence type="ECO:0000313" key="1">
    <source>
        <dbReference type="EMBL" id="KAF8719547.1"/>
    </source>
</evidence>
<organism evidence="1 2">
    <name type="scientific">Digitaria exilis</name>
    <dbReference type="NCBI Taxonomy" id="1010633"/>
    <lineage>
        <taxon>Eukaryota</taxon>
        <taxon>Viridiplantae</taxon>
        <taxon>Streptophyta</taxon>
        <taxon>Embryophyta</taxon>
        <taxon>Tracheophyta</taxon>
        <taxon>Spermatophyta</taxon>
        <taxon>Magnoliopsida</taxon>
        <taxon>Liliopsida</taxon>
        <taxon>Poales</taxon>
        <taxon>Poaceae</taxon>
        <taxon>PACMAD clade</taxon>
        <taxon>Panicoideae</taxon>
        <taxon>Panicodae</taxon>
        <taxon>Paniceae</taxon>
        <taxon>Anthephorinae</taxon>
        <taxon>Digitaria</taxon>
    </lineage>
</organism>
<evidence type="ECO:0000313" key="2">
    <source>
        <dbReference type="Proteomes" id="UP000636709"/>
    </source>
</evidence>
<proteinExistence type="predicted"/>
<sequence length="66" mass="7616">MARLPDSIKRRKAAILIYTTWNLWKERNRRVFDGKSATPQRVLAFIKKEMSLRATACDAVEPPIVS</sequence>
<reference evidence="1" key="1">
    <citation type="submission" date="2020-07" db="EMBL/GenBank/DDBJ databases">
        <title>Genome sequence and genetic diversity analysis of an under-domesticated orphan crop, white fonio (Digitaria exilis).</title>
        <authorList>
            <person name="Bennetzen J.L."/>
            <person name="Chen S."/>
            <person name="Ma X."/>
            <person name="Wang X."/>
            <person name="Yssel A.E.J."/>
            <person name="Chaluvadi S.R."/>
            <person name="Johnson M."/>
            <person name="Gangashetty P."/>
            <person name="Hamidou F."/>
            <person name="Sanogo M.D."/>
            <person name="Zwaenepoel A."/>
            <person name="Wallace J."/>
            <person name="Van De Peer Y."/>
            <person name="Van Deynze A."/>
        </authorList>
    </citation>
    <scope>NUCLEOTIDE SEQUENCE</scope>
    <source>
        <tissue evidence="1">Leaves</tissue>
    </source>
</reference>
<protein>
    <submittedName>
        <fullName evidence="1">Uncharacterized protein</fullName>
    </submittedName>
</protein>